<organism evidence="2">
    <name type="scientific">Dulem virus 261</name>
    <dbReference type="NCBI Taxonomy" id="3145738"/>
    <lineage>
        <taxon>Viruses</taxon>
        <taxon>Monodnaviria</taxon>
        <taxon>Sangervirae</taxon>
        <taxon>Phixviricota</taxon>
        <taxon>Malgrandaviricetes</taxon>
        <taxon>Petitvirales</taxon>
        <taxon>Microviridae</taxon>
        <taxon>Microvirus</taxon>
    </lineage>
</organism>
<evidence type="ECO:0000313" key="2">
    <source>
        <dbReference type="EMBL" id="XCD05185.1"/>
    </source>
</evidence>
<protein>
    <submittedName>
        <fullName evidence="2">Uncharacterized protein</fullName>
    </submittedName>
</protein>
<proteinExistence type="predicted"/>
<feature type="region of interest" description="Disordered" evidence="1">
    <location>
        <begin position="117"/>
        <end position="145"/>
    </location>
</feature>
<reference evidence="2" key="1">
    <citation type="submission" date="2024-03" db="EMBL/GenBank/DDBJ databases">
        <title>Diverse circular DNA viruses in blood, oral, and fecal samples of captive lemurs.</title>
        <authorList>
            <person name="Paietta E.N."/>
            <person name="Kraberger S."/>
            <person name="Lund M.C."/>
            <person name="Custer J.M."/>
            <person name="Vargas K.M."/>
            <person name="Ehmke E.E."/>
            <person name="Yoder A.D."/>
            <person name="Varsani A."/>
        </authorList>
    </citation>
    <scope>NUCLEOTIDE SEQUENCE</scope>
    <source>
        <strain evidence="2">Duke_24FS_37</strain>
        <strain evidence="3">Duke_26_25</strain>
    </source>
</reference>
<evidence type="ECO:0000313" key="3">
    <source>
        <dbReference type="EMBL" id="XCD06789.1"/>
    </source>
</evidence>
<dbReference type="EMBL" id="PP511525">
    <property type="protein sequence ID" value="XCD05185.1"/>
    <property type="molecule type" value="Genomic_DNA"/>
</dbReference>
<evidence type="ECO:0000256" key="1">
    <source>
        <dbReference type="SAM" id="MobiDB-lite"/>
    </source>
</evidence>
<accession>A0AAU8B2I6</accession>
<sequence>MIITNQNARRLGRPKLKGFTLDSQEVTEQISLSVLDNQGRPTDEVVNHSVSRTVESTEMPIDQTLDADMFSVKVMQENGMKLELVKGFAISREAPEAVMSSLSETVDGLVNLEENLKAKHAPKKAEPSPADPAPAEPFVQTPTNQ</sequence>
<name>A0AAU8B2I6_9VIRU</name>
<dbReference type="EMBL" id="PP511709">
    <property type="protein sequence ID" value="XCD06789.1"/>
    <property type="molecule type" value="Genomic_DNA"/>
</dbReference>